<evidence type="ECO:0000256" key="1">
    <source>
        <dbReference type="SAM" id="MobiDB-lite"/>
    </source>
</evidence>
<evidence type="ECO:0000313" key="2">
    <source>
        <dbReference type="EMBL" id="QHT79611.1"/>
    </source>
</evidence>
<sequence>MNLTRKRSSHKRSGHKRSSHKRSSHKRSSHKRSSHKRSSHKNKRSSRNGGGRKTKTIKFVRKLTPIHEVDEATLLKNEQIEDSMTTTYKGVKYVRDPSETGLQKLQKWLEKREKNKAAIKSDNEFYRNLQLWQDKQKEKEMHKQTA</sequence>
<reference evidence="2" key="1">
    <citation type="journal article" date="2020" name="Nature">
        <title>Giant virus diversity and host interactions through global metagenomics.</title>
        <authorList>
            <person name="Schulz F."/>
            <person name="Roux S."/>
            <person name="Paez-Espino D."/>
            <person name="Jungbluth S."/>
            <person name="Walsh D.A."/>
            <person name="Denef V.J."/>
            <person name="McMahon K.D."/>
            <person name="Konstantinidis K.T."/>
            <person name="Eloe-Fadrosh E.A."/>
            <person name="Kyrpides N.C."/>
            <person name="Woyke T."/>
        </authorList>
    </citation>
    <scope>NUCLEOTIDE SEQUENCE</scope>
    <source>
        <strain evidence="2">GVMAG-M-3300023184-101</strain>
    </source>
</reference>
<accession>A0A6C0HG68</accession>
<protein>
    <submittedName>
        <fullName evidence="2">Uncharacterized protein</fullName>
    </submittedName>
</protein>
<proteinExistence type="predicted"/>
<name>A0A6C0HG68_9ZZZZ</name>
<organism evidence="2">
    <name type="scientific">viral metagenome</name>
    <dbReference type="NCBI Taxonomy" id="1070528"/>
    <lineage>
        <taxon>unclassified sequences</taxon>
        <taxon>metagenomes</taxon>
        <taxon>organismal metagenomes</taxon>
    </lineage>
</organism>
<feature type="region of interest" description="Disordered" evidence="1">
    <location>
        <begin position="1"/>
        <end position="57"/>
    </location>
</feature>
<dbReference type="EMBL" id="MN739950">
    <property type="protein sequence ID" value="QHT79611.1"/>
    <property type="molecule type" value="Genomic_DNA"/>
</dbReference>
<dbReference type="AlphaFoldDB" id="A0A6C0HG68"/>